<protein>
    <submittedName>
        <fullName evidence="1">Uncharacterized protein</fullName>
    </submittedName>
</protein>
<reference evidence="1" key="1">
    <citation type="submission" date="2023-06" db="EMBL/GenBank/DDBJ databases">
        <title>Genome-scale phylogeny and comparative genomics of the fungal order Sordariales.</title>
        <authorList>
            <consortium name="Lawrence Berkeley National Laboratory"/>
            <person name="Hensen N."/>
            <person name="Bonometti L."/>
            <person name="Westerberg I."/>
            <person name="Brannstrom I.O."/>
            <person name="Guillou S."/>
            <person name="Cros-Aarteil S."/>
            <person name="Calhoun S."/>
            <person name="Haridas S."/>
            <person name="Kuo A."/>
            <person name="Mondo S."/>
            <person name="Pangilinan J."/>
            <person name="Riley R."/>
            <person name="Labutti K."/>
            <person name="Andreopoulos B."/>
            <person name="Lipzen A."/>
            <person name="Chen C."/>
            <person name="Yanf M."/>
            <person name="Daum C."/>
            <person name="Ng V."/>
            <person name="Clum A."/>
            <person name="Steindorff A."/>
            <person name="Ohm R."/>
            <person name="Martin F."/>
            <person name="Silar P."/>
            <person name="Natvig D."/>
            <person name="Lalanne C."/>
            <person name="Gautier V."/>
            <person name="Ament-Velasquez S.L."/>
            <person name="Kruys A."/>
            <person name="Hutchinson M.I."/>
            <person name="Powell A.J."/>
            <person name="Barry K."/>
            <person name="Miller A.N."/>
            <person name="Grigoriev I.V."/>
            <person name="Debuchy R."/>
            <person name="Gladieux P."/>
            <person name="Thoren M.H."/>
            <person name="Johannesson H."/>
        </authorList>
    </citation>
    <scope>NUCLEOTIDE SEQUENCE</scope>
    <source>
        <strain evidence="1">CBS 606.72</strain>
    </source>
</reference>
<evidence type="ECO:0000313" key="2">
    <source>
        <dbReference type="Proteomes" id="UP001175000"/>
    </source>
</evidence>
<name>A0AA39X2V5_9PEZI</name>
<gene>
    <name evidence="1" type="ORF">B0T14DRAFT_508829</name>
</gene>
<sequence length="398" mass="44293">MDIFPSNQRGQQLSYACCSRLLDPQPKLPSASAMDSVLQPRQMLCLLAGLLFSAPTVLAGPPLKDWTKPIVLDRSGGFQIGGVIKPSPTDPSRTLSCDHGYMEYFIPWEPRKTSIVMWHSTSTQVWQNRWDGGEGFKDKFLRRGYPVYLWDGPRVGRANWACEATSYRPEYRDQDNFASWNFGPSFGKWWPGVQFPTDNAAAWQQATSARYQEFDTYDNILMQAQAAAVAADSGKVGENIIYLTNSAAGLRAQVTAARSNSTNIKGIVAYESIGFVFPDNANITDSRGAFGPVIVPLEDFKKLAKLTAIQFTWGDYRSVNDSSIAQSRLAAQLINQYGGNAQVVMLADDPKLKGSTHVAFADLHNAEVAGQLDGFLAKYKLDSFEGSADDWWWRRLRR</sequence>
<dbReference type="Proteomes" id="UP001175000">
    <property type="component" value="Unassembled WGS sequence"/>
</dbReference>
<accession>A0AA39X2V5</accession>
<dbReference type="EMBL" id="JAULSU010000002">
    <property type="protein sequence ID" value="KAK0625962.1"/>
    <property type="molecule type" value="Genomic_DNA"/>
</dbReference>
<dbReference type="AlphaFoldDB" id="A0AA39X2V5"/>
<proteinExistence type="predicted"/>
<dbReference type="CDD" id="cd12810">
    <property type="entry name" value="Esterase_713_like-3"/>
    <property type="match status" value="1"/>
</dbReference>
<keyword evidence="2" id="KW-1185">Reference proteome</keyword>
<evidence type="ECO:0000313" key="1">
    <source>
        <dbReference type="EMBL" id="KAK0625962.1"/>
    </source>
</evidence>
<dbReference type="SUPFAM" id="SSF53474">
    <property type="entry name" value="alpha/beta-Hydrolases"/>
    <property type="match status" value="1"/>
</dbReference>
<organism evidence="1 2">
    <name type="scientific">Immersiella caudata</name>
    <dbReference type="NCBI Taxonomy" id="314043"/>
    <lineage>
        <taxon>Eukaryota</taxon>
        <taxon>Fungi</taxon>
        <taxon>Dikarya</taxon>
        <taxon>Ascomycota</taxon>
        <taxon>Pezizomycotina</taxon>
        <taxon>Sordariomycetes</taxon>
        <taxon>Sordariomycetidae</taxon>
        <taxon>Sordariales</taxon>
        <taxon>Lasiosphaeriaceae</taxon>
        <taxon>Immersiella</taxon>
    </lineage>
</organism>
<dbReference type="InterPro" id="IPR029058">
    <property type="entry name" value="AB_hydrolase_fold"/>
</dbReference>
<comment type="caution">
    <text evidence="1">The sequence shown here is derived from an EMBL/GenBank/DDBJ whole genome shotgun (WGS) entry which is preliminary data.</text>
</comment>
<dbReference type="Gene3D" id="3.40.50.1820">
    <property type="entry name" value="alpha/beta hydrolase"/>
    <property type="match status" value="1"/>
</dbReference>